<feature type="region of interest" description="Disordered" evidence="1">
    <location>
        <begin position="414"/>
        <end position="442"/>
    </location>
</feature>
<evidence type="ECO:0000313" key="2">
    <source>
        <dbReference type="EMBL" id="KAJ3580246.1"/>
    </source>
</evidence>
<dbReference type="EMBL" id="JANPWZ010000020">
    <property type="protein sequence ID" value="KAJ3580246.1"/>
    <property type="molecule type" value="Genomic_DNA"/>
</dbReference>
<organism evidence="2 3">
    <name type="scientific">Xylaria arbuscula</name>
    <dbReference type="NCBI Taxonomy" id="114810"/>
    <lineage>
        <taxon>Eukaryota</taxon>
        <taxon>Fungi</taxon>
        <taxon>Dikarya</taxon>
        <taxon>Ascomycota</taxon>
        <taxon>Pezizomycotina</taxon>
        <taxon>Sordariomycetes</taxon>
        <taxon>Xylariomycetidae</taxon>
        <taxon>Xylariales</taxon>
        <taxon>Xylariaceae</taxon>
        <taxon>Xylaria</taxon>
    </lineage>
</organism>
<name>A0A9W8NN34_9PEZI</name>
<dbReference type="AlphaFoldDB" id="A0A9W8NN34"/>
<feature type="region of interest" description="Disordered" evidence="1">
    <location>
        <begin position="133"/>
        <end position="152"/>
    </location>
</feature>
<accession>A0A9W8NN34</accession>
<dbReference type="Proteomes" id="UP001148614">
    <property type="component" value="Unassembled WGS sequence"/>
</dbReference>
<evidence type="ECO:0000256" key="1">
    <source>
        <dbReference type="SAM" id="MobiDB-lite"/>
    </source>
</evidence>
<feature type="compositionally biased region" description="Acidic residues" evidence="1">
    <location>
        <begin position="209"/>
        <end position="218"/>
    </location>
</feature>
<evidence type="ECO:0000313" key="3">
    <source>
        <dbReference type="Proteomes" id="UP001148614"/>
    </source>
</evidence>
<keyword evidence="3" id="KW-1185">Reference proteome</keyword>
<feature type="region of interest" description="Disordered" evidence="1">
    <location>
        <begin position="30"/>
        <end position="116"/>
    </location>
</feature>
<feature type="region of interest" description="Disordered" evidence="1">
    <location>
        <begin position="209"/>
        <end position="246"/>
    </location>
</feature>
<sequence length="476" mass="52731">MATTDPLDSVITNAPDWVKRLEELSSQIEQRQRDLAKFSGAEPPSSSARSIRNRGSTESLRPQDDGPPLPTPDPDLTTDQMPKPIITTVPQTPNGNVRPNGPQPPSTPASDPWTGSSLVRHTNEMVATAQRRARATVRKRQKTESMMSGEAATTPKYRSRRMVMVYYDSYVQSFFEELVKFVSAQRNLMRKAKMAAKVAHIRRLAELEMPEEDEDDEGGELRPGNGLIAARPTPPASTPRPGGPEGMKLQYFSTRSYGGALRGPGLGLVPGRGMRTSALNGGLGAFNEKGDIWDELDKGLESIQGLCERAAHQFLRDGDCNEEIEKIKSRLVKVKDSAVSEKDRISAEEAKDEPKIEPAKETENEIKAGIQPKIQPETRSVGIIEPDPNPIPETQPMIIDHHVELVPEIPREAAPEVDPARPRTFRPSTMRRDIGASNPSKFPAREGLLEIDEGIDVDMNDFKPVYRSTRLMRRPV</sequence>
<dbReference type="VEuPathDB" id="FungiDB:F4678DRAFT_471649"/>
<feature type="compositionally biased region" description="Pro residues" evidence="1">
    <location>
        <begin position="232"/>
        <end position="242"/>
    </location>
</feature>
<feature type="compositionally biased region" description="Polar residues" evidence="1">
    <location>
        <begin position="44"/>
        <end position="60"/>
    </location>
</feature>
<protein>
    <submittedName>
        <fullName evidence="2">Uncharacterized protein</fullName>
    </submittedName>
</protein>
<proteinExistence type="predicted"/>
<comment type="caution">
    <text evidence="2">The sequence shown here is derived from an EMBL/GenBank/DDBJ whole genome shotgun (WGS) entry which is preliminary data.</text>
</comment>
<feature type="region of interest" description="Disordered" evidence="1">
    <location>
        <begin position="338"/>
        <end position="361"/>
    </location>
</feature>
<feature type="compositionally biased region" description="Polar residues" evidence="1">
    <location>
        <begin position="88"/>
        <end position="97"/>
    </location>
</feature>
<gene>
    <name evidence="2" type="ORF">NPX13_g317</name>
</gene>
<reference evidence="2" key="1">
    <citation type="submission" date="2022-07" db="EMBL/GenBank/DDBJ databases">
        <title>Genome Sequence of Xylaria arbuscula.</title>
        <authorList>
            <person name="Buettner E."/>
        </authorList>
    </citation>
    <scope>NUCLEOTIDE SEQUENCE</scope>
    <source>
        <strain evidence="2">VT107</strain>
    </source>
</reference>